<dbReference type="Pfam" id="PF00106">
    <property type="entry name" value="adh_short"/>
    <property type="match status" value="2"/>
</dbReference>
<dbReference type="CDD" id="cd05233">
    <property type="entry name" value="SDR_c"/>
    <property type="match status" value="1"/>
</dbReference>
<evidence type="ECO:0000313" key="3">
    <source>
        <dbReference type="EMBL" id="SHL52318.1"/>
    </source>
</evidence>
<dbReference type="AlphaFoldDB" id="A0A1M7BBA2"/>
<keyword evidence="4" id="KW-1185">Reference proteome</keyword>
<dbReference type="GO" id="GO:0016616">
    <property type="term" value="F:oxidoreductase activity, acting on the CH-OH group of donors, NAD or NADP as acceptor"/>
    <property type="evidence" value="ECO:0007669"/>
    <property type="project" value="TreeGrafter"/>
</dbReference>
<evidence type="ECO:0000256" key="2">
    <source>
        <dbReference type="SAM" id="MobiDB-lite"/>
    </source>
</evidence>
<evidence type="ECO:0000313" key="4">
    <source>
        <dbReference type="Proteomes" id="UP000184363"/>
    </source>
</evidence>
<proteinExistence type="predicted"/>
<dbReference type="PANTHER" id="PTHR44229">
    <property type="entry name" value="15-HYDROXYPROSTAGLANDIN DEHYDROGENASE [NAD(+)]"/>
    <property type="match status" value="1"/>
</dbReference>
<dbReference type="SUPFAM" id="SSF51735">
    <property type="entry name" value="NAD(P)-binding Rossmann-fold domains"/>
    <property type="match status" value="1"/>
</dbReference>
<keyword evidence="1" id="KW-0560">Oxidoreductase</keyword>
<dbReference type="GO" id="GO:0005737">
    <property type="term" value="C:cytoplasm"/>
    <property type="evidence" value="ECO:0007669"/>
    <property type="project" value="TreeGrafter"/>
</dbReference>
<accession>A0A1M7BBA2</accession>
<dbReference type="Proteomes" id="UP000184363">
    <property type="component" value="Unassembled WGS sequence"/>
</dbReference>
<dbReference type="STRING" id="1848.SAMN05443637_13424"/>
<dbReference type="Gene3D" id="3.40.50.720">
    <property type="entry name" value="NAD(P)-binding Rossmann-like Domain"/>
    <property type="match status" value="2"/>
</dbReference>
<evidence type="ECO:0000256" key="1">
    <source>
        <dbReference type="ARBA" id="ARBA00023002"/>
    </source>
</evidence>
<feature type="region of interest" description="Disordered" evidence="2">
    <location>
        <begin position="215"/>
        <end position="289"/>
    </location>
</feature>
<dbReference type="PANTHER" id="PTHR44229:SF4">
    <property type="entry name" value="15-HYDROXYPROSTAGLANDIN DEHYDROGENASE [NAD(+)]"/>
    <property type="match status" value="1"/>
</dbReference>
<sequence length="323" mass="34153">MDVSGKGRALVTCDGSGIGRAAYAAFPRHGTAVMAVDRDAAAAEETVEGIRSAACTAVAVLADVSQSADAQAGVEAAVERFGRIDRFANNTPWACFLGLHNVLPRSIAQGGSAMVNTASVAGIIATPGAPVHAVSKHAVIGLIKAATGEVERHGPGHRGVPWTRRRGRDAAAGGAARPDGLTERNRAAQPTGRYSTPGGGCERCPVLLFGHRVKQTGAVRRRRRAQRDGPRTPSANARRVGSKSADPSHSHRRGLRRDSTEPDAGASQGRRPRQRQSRGPRPVRAFPGGTVQTLDLVDCRTLVRPLRLRQPVDQPGTWAMRRP</sequence>
<dbReference type="OrthoDB" id="7064009at2"/>
<organism evidence="3 4">
    <name type="scientific">Pseudonocardia thermophila</name>
    <dbReference type="NCBI Taxonomy" id="1848"/>
    <lineage>
        <taxon>Bacteria</taxon>
        <taxon>Bacillati</taxon>
        <taxon>Actinomycetota</taxon>
        <taxon>Actinomycetes</taxon>
        <taxon>Pseudonocardiales</taxon>
        <taxon>Pseudonocardiaceae</taxon>
        <taxon>Pseudonocardia</taxon>
    </lineage>
</organism>
<feature type="region of interest" description="Disordered" evidence="2">
    <location>
        <begin position="150"/>
        <end position="200"/>
    </location>
</feature>
<dbReference type="EMBL" id="FRAP01000034">
    <property type="protein sequence ID" value="SHL52318.1"/>
    <property type="molecule type" value="Genomic_DNA"/>
</dbReference>
<feature type="compositionally biased region" description="Basic residues" evidence="2">
    <location>
        <begin position="215"/>
        <end position="225"/>
    </location>
</feature>
<gene>
    <name evidence="3" type="ORF">SAMN05443637_13424</name>
</gene>
<dbReference type="RefSeq" id="WP_073460549.1">
    <property type="nucleotide sequence ID" value="NZ_FRAP01000034.1"/>
</dbReference>
<dbReference type="InterPro" id="IPR036291">
    <property type="entry name" value="NAD(P)-bd_dom_sf"/>
</dbReference>
<dbReference type="PRINTS" id="PR00081">
    <property type="entry name" value="GDHRDH"/>
</dbReference>
<protein>
    <submittedName>
        <fullName evidence="3">NADP-dependent 3-hydroxy acid dehydrogenase YdfG</fullName>
    </submittedName>
</protein>
<dbReference type="InterPro" id="IPR002347">
    <property type="entry name" value="SDR_fam"/>
</dbReference>
<reference evidence="3 4" key="1">
    <citation type="submission" date="2016-11" db="EMBL/GenBank/DDBJ databases">
        <authorList>
            <person name="Jaros S."/>
            <person name="Januszkiewicz K."/>
            <person name="Wedrychowicz H."/>
        </authorList>
    </citation>
    <scope>NUCLEOTIDE SEQUENCE [LARGE SCALE GENOMIC DNA]</scope>
    <source>
        <strain evidence="3 4">DSM 43832</strain>
    </source>
</reference>
<name>A0A1M7BBA2_PSETH</name>